<dbReference type="Gene3D" id="3.40.605.10">
    <property type="entry name" value="Aldehyde Dehydrogenase, Chain A, domain 1"/>
    <property type="match status" value="1"/>
</dbReference>
<dbReference type="AlphaFoldDB" id="A0A023DKH3"/>
<evidence type="ECO:0000313" key="4">
    <source>
        <dbReference type="Proteomes" id="UP000023561"/>
    </source>
</evidence>
<dbReference type="InterPro" id="IPR016161">
    <property type="entry name" value="Ald_DH/histidinol_DH"/>
</dbReference>
<dbReference type="InterPro" id="IPR016162">
    <property type="entry name" value="Ald_DH_N"/>
</dbReference>
<evidence type="ECO:0000256" key="1">
    <source>
        <dbReference type="ARBA" id="ARBA00023002"/>
    </source>
</evidence>
<sequence>MLFNTHLEIGSAFAAGNSVVLKPAPQTPLIAVELLKLLLEAGFPERGVNMVLGRAEVGQQIRKDDRVNVIRLLAELSKAETYISLLGGISREGFRYAIER</sequence>
<evidence type="ECO:0000259" key="2">
    <source>
        <dbReference type="Pfam" id="PF00171"/>
    </source>
</evidence>
<comment type="caution">
    <text evidence="3">The sequence shown here is derived from an EMBL/GenBank/DDBJ whole genome shotgun (WGS) entry which is preliminary data.</text>
</comment>
<gene>
    <name evidence="3" type="ORF">GCA01S_098_00070</name>
</gene>
<dbReference type="PANTHER" id="PTHR11699">
    <property type="entry name" value="ALDEHYDE DEHYDROGENASE-RELATED"/>
    <property type="match status" value="1"/>
</dbReference>
<feature type="domain" description="Aldehyde dehydrogenase" evidence="2">
    <location>
        <begin position="8"/>
        <end position="72"/>
    </location>
</feature>
<proteinExistence type="predicted"/>
<dbReference type="EMBL" id="BAWO01000098">
    <property type="protein sequence ID" value="GAJ41784.1"/>
    <property type="molecule type" value="Genomic_DNA"/>
</dbReference>
<reference evidence="3 4" key="1">
    <citation type="submission" date="2014-04" db="EMBL/GenBank/DDBJ databases">
        <title>Whole genome shotgun sequence of Geobacillus caldoxylosilyticus NBRC 107762.</title>
        <authorList>
            <person name="Hosoyama A."/>
            <person name="Hosoyama Y."/>
            <person name="Katano-Makiyama Y."/>
            <person name="Tsuchikane K."/>
            <person name="Ohji S."/>
            <person name="Ichikawa N."/>
            <person name="Yamazoe A."/>
            <person name="Fujita N."/>
        </authorList>
    </citation>
    <scope>NUCLEOTIDE SEQUENCE [LARGE SCALE GENOMIC DNA]</scope>
    <source>
        <strain evidence="3 4">NBRC 107762</strain>
    </source>
</reference>
<evidence type="ECO:0000313" key="3">
    <source>
        <dbReference type="EMBL" id="GAJ41784.1"/>
    </source>
</evidence>
<organism evidence="3 4">
    <name type="scientific">Parageobacillus caldoxylosilyticus NBRC 107762</name>
    <dbReference type="NCBI Taxonomy" id="1220594"/>
    <lineage>
        <taxon>Bacteria</taxon>
        <taxon>Bacillati</taxon>
        <taxon>Bacillota</taxon>
        <taxon>Bacilli</taxon>
        <taxon>Bacillales</taxon>
        <taxon>Anoxybacillaceae</taxon>
        <taxon>Saccharococcus</taxon>
    </lineage>
</organism>
<dbReference type="GO" id="GO:0016491">
    <property type="term" value="F:oxidoreductase activity"/>
    <property type="evidence" value="ECO:0007669"/>
    <property type="project" value="UniProtKB-KW"/>
</dbReference>
<dbReference type="Pfam" id="PF00171">
    <property type="entry name" value="Aldedh"/>
    <property type="match status" value="1"/>
</dbReference>
<dbReference type="Proteomes" id="UP000023561">
    <property type="component" value="Unassembled WGS sequence"/>
</dbReference>
<keyword evidence="1" id="KW-0560">Oxidoreductase</keyword>
<dbReference type="InterPro" id="IPR015590">
    <property type="entry name" value="Aldehyde_DH_dom"/>
</dbReference>
<protein>
    <recommendedName>
        <fullName evidence="2">Aldehyde dehydrogenase domain-containing protein</fullName>
    </recommendedName>
</protein>
<name>A0A023DKH3_9BACL</name>
<dbReference type="SUPFAM" id="SSF53720">
    <property type="entry name" value="ALDH-like"/>
    <property type="match status" value="1"/>
</dbReference>
<keyword evidence="4" id="KW-1185">Reference proteome</keyword>
<accession>A0A023DKH3</accession>